<dbReference type="PRINTS" id="PR00164">
    <property type="entry name" value="ABC2TRNSPORT"/>
</dbReference>
<evidence type="ECO:0000313" key="8">
    <source>
        <dbReference type="Proteomes" id="UP000231067"/>
    </source>
</evidence>
<keyword evidence="4 5" id="KW-0472">Membrane</keyword>
<feature type="transmembrane region" description="Helical" evidence="5">
    <location>
        <begin position="110"/>
        <end position="129"/>
    </location>
</feature>
<accession>A0A2H0A7Y5</accession>
<protein>
    <recommendedName>
        <fullName evidence="5">Transport permease protein</fullName>
    </recommendedName>
</protein>
<dbReference type="PIRSF" id="PIRSF006648">
    <property type="entry name" value="DrrB"/>
    <property type="match status" value="1"/>
</dbReference>
<dbReference type="InterPro" id="IPR047817">
    <property type="entry name" value="ABC2_TM_bact-type"/>
</dbReference>
<reference evidence="7 8" key="1">
    <citation type="submission" date="2017-09" db="EMBL/GenBank/DDBJ databases">
        <title>Depth-based differentiation of microbial function through sediment-hosted aquifers and enrichment of novel symbionts in the deep terrestrial subsurface.</title>
        <authorList>
            <person name="Probst A.J."/>
            <person name="Ladd B."/>
            <person name="Jarett J.K."/>
            <person name="Geller-Mcgrath D.E."/>
            <person name="Sieber C.M."/>
            <person name="Emerson J.B."/>
            <person name="Anantharaman K."/>
            <person name="Thomas B.C."/>
            <person name="Malmstrom R."/>
            <person name="Stieglmeier M."/>
            <person name="Klingl A."/>
            <person name="Woyke T."/>
            <person name="Ryan C.M."/>
            <person name="Banfield J.F."/>
        </authorList>
    </citation>
    <scope>NUCLEOTIDE SEQUENCE [LARGE SCALE GENOMIC DNA]</scope>
    <source>
        <strain evidence="7">CG23_combo_of_CG06-09_8_20_14_all_40_23</strain>
    </source>
</reference>
<dbReference type="GO" id="GO:0140359">
    <property type="term" value="F:ABC-type transporter activity"/>
    <property type="evidence" value="ECO:0007669"/>
    <property type="project" value="InterPro"/>
</dbReference>
<dbReference type="PANTHER" id="PTHR43332">
    <property type="entry name" value="INNER MEMBRANE TRANSPORT PERMEASE YADH-RELATED"/>
    <property type="match status" value="1"/>
</dbReference>
<evidence type="ECO:0000259" key="6">
    <source>
        <dbReference type="PROSITE" id="PS51012"/>
    </source>
</evidence>
<proteinExistence type="inferred from homology"/>
<evidence type="ECO:0000256" key="2">
    <source>
        <dbReference type="ARBA" id="ARBA00022692"/>
    </source>
</evidence>
<evidence type="ECO:0000256" key="4">
    <source>
        <dbReference type="ARBA" id="ARBA00023136"/>
    </source>
</evidence>
<feature type="domain" description="ABC transmembrane type-2" evidence="6">
    <location>
        <begin position="22"/>
        <end position="244"/>
    </location>
</feature>
<organism evidence="7 8">
    <name type="scientific">Candidatus Desantisbacteria bacterium CG23_combo_of_CG06-09_8_20_14_all_40_23</name>
    <dbReference type="NCBI Taxonomy" id="1974550"/>
    <lineage>
        <taxon>Bacteria</taxon>
        <taxon>Candidatus Desantisiibacteriota</taxon>
    </lineage>
</organism>
<dbReference type="GO" id="GO:0043190">
    <property type="term" value="C:ATP-binding cassette (ABC) transporter complex"/>
    <property type="evidence" value="ECO:0007669"/>
    <property type="project" value="InterPro"/>
</dbReference>
<dbReference type="PANTHER" id="PTHR43332:SF2">
    <property type="entry name" value="INNER MEMBRANE TRANSPORT PERMEASE YADH"/>
    <property type="match status" value="1"/>
</dbReference>
<dbReference type="EMBL" id="PCSH01000054">
    <property type="protein sequence ID" value="PIP41565.1"/>
    <property type="molecule type" value="Genomic_DNA"/>
</dbReference>
<dbReference type="Pfam" id="PF01061">
    <property type="entry name" value="ABC2_membrane"/>
    <property type="match status" value="1"/>
</dbReference>
<dbReference type="InterPro" id="IPR052522">
    <property type="entry name" value="ABC-2_transport_permease"/>
</dbReference>
<keyword evidence="3 5" id="KW-1133">Transmembrane helix</keyword>
<sequence>MNFYPIFLREMLIFKGRLLRVGYLFSNMITPLLYLITFGLGLGRGISIEGISYLMFVVPGICAMSSMTNSYTWIATSISVGRLHFKTFDEYQVSPVSATDIMLGEVLSGVVRGLFASSLILIAGAIFGVGFPQSPIFLLILVLNCLIFACFGVISGFWAKSHEDTSTFSNFFIMPMAFFCGTFFPIDKLPEFIKGFLYFLPLTHASNALRASFLGQEVNLISVGIMFAIFAVCFYWGVVTIRRSNR</sequence>
<dbReference type="InterPro" id="IPR000412">
    <property type="entry name" value="ABC_2_transport"/>
</dbReference>
<comment type="similarity">
    <text evidence="5">Belongs to the ABC-2 integral membrane protein family.</text>
</comment>
<comment type="caution">
    <text evidence="7">The sequence shown here is derived from an EMBL/GenBank/DDBJ whole genome shotgun (WGS) entry which is preliminary data.</text>
</comment>
<dbReference type="PROSITE" id="PS51012">
    <property type="entry name" value="ABC_TM2"/>
    <property type="match status" value="1"/>
</dbReference>
<comment type="subcellular location">
    <subcellularLocation>
        <location evidence="5">Cell membrane</location>
        <topology evidence="5">Multi-pass membrane protein</topology>
    </subcellularLocation>
    <subcellularLocation>
        <location evidence="1">Membrane</location>
        <topology evidence="1">Multi-pass membrane protein</topology>
    </subcellularLocation>
</comment>
<keyword evidence="5" id="KW-0813">Transport</keyword>
<keyword evidence="5" id="KW-1003">Cell membrane</keyword>
<feature type="transmembrane region" description="Helical" evidence="5">
    <location>
        <begin position="53"/>
        <end position="74"/>
    </location>
</feature>
<evidence type="ECO:0000256" key="3">
    <source>
        <dbReference type="ARBA" id="ARBA00022989"/>
    </source>
</evidence>
<feature type="transmembrane region" description="Helical" evidence="5">
    <location>
        <begin position="20"/>
        <end position="41"/>
    </location>
</feature>
<evidence type="ECO:0000256" key="1">
    <source>
        <dbReference type="ARBA" id="ARBA00004141"/>
    </source>
</evidence>
<dbReference type="InterPro" id="IPR013525">
    <property type="entry name" value="ABC2_TM"/>
</dbReference>
<name>A0A2H0A7Y5_9BACT</name>
<feature type="transmembrane region" description="Helical" evidence="5">
    <location>
        <begin position="136"/>
        <end position="159"/>
    </location>
</feature>
<gene>
    <name evidence="7" type="ORF">COX18_02975</name>
</gene>
<evidence type="ECO:0000256" key="5">
    <source>
        <dbReference type="RuleBase" id="RU361157"/>
    </source>
</evidence>
<keyword evidence="2 5" id="KW-0812">Transmembrane</keyword>
<dbReference type="AlphaFoldDB" id="A0A2H0A7Y5"/>
<dbReference type="Proteomes" id="UP000231067">
    <property type="component" value="Unassembled WGS sequence"/>
</dbReference>
<feature type="transmembrane region" description="Helical" evidence="5">
    <location>
        <begin position="220"/>
        <end position="241"/>
    </location>
</feature>
<feature type="transmembrane region" description="Helical" evidence="5">
    <location>
        <begin position="165"/>
        <end position="184"/>
    </location>
</feature>
<evidence type="ECO:0000313" key="7">
    <source>
        <dbReference type="EMBL" id="PIP41565.1"/>
    </source>
</evidence>